<evidence type="ECO:0000313" key="3">
    <source>
        <dbReference type="Proteomes" id="UP000278006"/>
    </source>
</evidence>
<keyword evidence="2" id="KW-0808">Transferase</keyword>
<dbReference type="OrthoDB" id="70840at2"/>
<protein>
    <submittedName>
        <fullName evidence="2">GNAT family N-acetyltransferase</fullName>
    </submittedName>
</protein>
<name>A0A3M6QS08_9BURK</name>
<dbReference type="RefSeq" id="WP_122229447.1">
    <property type="nucleotide sequence ID" value="NZ_RDQO01000003.1"/>
</dbReference>
<organism evidence="2 3">
    <name type="scientific">Corticibacter populi</name>
    <dbReference type="NCBI Taxonomy" id="1550736"/>
    <lineage>
        <taxon>Bacteria</taxon>
        <taxon>Pseudomonadati</taxon>
        <taxon>Pseudomonadota</taxon>
        <taxon>Betaproteobacteria</taxon>
        <taxon>Burkholderiales</taxon>
        <taxon>Comamonadaceae</taxon>
        <taxon>Corticibacter</taxon>
    </lineage>
</organism>
<dbReference type="GO" id="GO:0016747">
    <property type="term" value="F:acyltransferase activity, transferring groups other than amino-acyl groups"/>
    <property type="evidence" value="ECO:0007669"/>
    <property type="project" value="InterPro"/>
</dbReference>
<dbReference type="InterPro" id="IPR052777">
    <property type="entry name" value="Acetyltransferase_Enz"/>
</dbReference>
<dbReference type="Proteomes" id="UP000278006">
    <property type="component" value="Unassembled WGS sequence"/>
</dbReference>
<feature type="domain" description="N-acetyltransferase" evidence="1">
    <location>
        <begin position="7"/>
        <end position="164"/>
    </location>
</feature>
<comment type="caution">
    <text evidence="2">The sequence shown here is derived from an EMBL/GenBank/DDBJ whole genome shotgun (WGS) entry which is preliminary data.</text>
</comment>
<dbReference type="CDD" id="cd04301">
    <property type="entry name" value="NAT_SF"/>
    <property type="match status" value="1"/>
</dbReference>
<keyword evidence="3" id="KW-1185">Reference proteome</keyword>
<dbReference type="AlphaFoldDB" id="A0A3M6QS08"/>
<evidence type="ECO:0000313" key="2">
    <source>
        <dbReference type="EMBL" id="RMX05816.1"/>
    </source>
</evidence>
<dbReference type="Pfam" id="PF00583">
    <property type="entry name" value="Acetyltransf_1"/>
    <property type="match status" value="1"/>
</dbReference>
<dbReference type="SUPFAM" id="SSF55729">
    <property type="entry name" value="Acyl-CoA N-acyltransferases (Nat)"/>
    <property type="match status" value="1"/>
</dbReference>
<dbReference type="PROSITE" id="PS51186">
    <property type="entry name" value="GNAT"/>
    <property type="match status" value="1"/>
</dbReference>
<dbReference type="InterPro" id="IPR000182">
    <property type="entry name" value="GNAT_dom"/>
</dbReference>
<reference evidence="2 3" key="1">
    <citation type="submission" date="2018-10" db="EMBL/GenBank/DDBJ databases">
        <title>Draft genome of Cortibacter populi DSM10536.</title>
        <authorList>
            <person name="Bernier A.-M."/>
            <person name="Bernard K."/>
        </authorList>
    </citation>
    <scope>NUCLEOTIDE SEQUENCE [LARGE SCALE GENOMIC DNA]</scope>
    <source>
        <strain evidence="2 3">DSM 105136</strain>
    </source>
</reference>
<sequence>MDPIPQISIRLAQSPADFEQARELFAEYAASLDIDLSFQNFEAELGSLPGDYAEPAGCILLADIDGVLAGCCAMRPLMASAYSNACEMKRLYVRKLFRGFGLGRRLAENIMEMAVLAGYSWMLLDTIDEMESARALYEDLGFVEIEPYYFNPHPGATYLRAPLNN</sequence>
<dbReference type="PANTHER" id="PTHR43305:SF1">
    <property type="entry name" value="FAMILY N-ACETYLTRANSFERASE, PUTATIVE (AFU_ORTHOLOGUE AFUA_2G01380)-RELATED"/>
    <property type="match status" value="1"/>
</dbReference>
<dbReference type="EMBL" id="RDQO01000003">
    <property type="protein sequence ID" value="RMX05816.1"/>
    <property type="molecule type" value="Genomic_DNA"/>
</dbReference>
<dbReference type="PANTHER" id="PTHR43305">
    <property type="entry name" value="FAMILY N-ACETYLTRANSFERASE, PUTATIVE (AFU_ORTHOLOGUE AFUA_2G01380)-RELATED"/>
    <property type="match status" value="1"/>
</dbReference>
<dbReference type="Gene3D" id="3.40.630.30">
    <property type="match status" value="1"/>
</dbReference>
<proteinExistence type="predicted"/>
<gene>
    <name evidence="2" type="ORF">D8I35_11695</name>
</gene>
<dbReference type="InterPro" id="IPR016181">
    <property type="entry name" value="Acyl_CoA_acyltransferase"/>
</dbReference>
<evidence type="ECO:0000259" key="1">
    <source>
        <dbReference type="PROSITE" id="PS51186"/>
    </source>
</evidence>
<accession>A0A3M6QS08</accession>